<feature type="compositionally biased region" description="Polar residues" evidence="1">
    <location>
        <begin position="32"/>
        <end position="43"/>
    </location>
</feature>
<name>A0ABN3N953_9ACTN</name>
<feature type="region of interest" description="Disordered" evidence="1">
    <location>
        <begin position="78"/>
        <end position="122"/>
    </location>
</feature>
<feature type="compositionally biased region" description="Low complexity" evidence="1">
    <location>
        <begin position="78"/>
        <end position="94"/>
    </location>
</feature>
<organism evidence="2 3">
    <name type="scientific">Streptomyces levis</name>
    <dbReference type="NCBI Taxonomy" id="285566"/>
    <lineage>
        <taxon>Bacteria</taxon>
        <taxon>Bacillati</taxon>
        <taxon>Actinomycetota</taxon>
        <taxon>Actinomycetes</taxon>
        <taxon>Kitasatosporales</taxon>
        <taxon>Streptomycetaceae</taxon>
        <taxon>Streptomyces</taxon>
    </lineage>
</organism>
<comment type="caution">
    <text evidence="2">The sequence shown here is derived from an EMBL/GenBank/DDBJ whole genome shotgun (WGS) entry which is preliminary data.</text>
</comment>
<evidence type="ECO:0000313" key="3">
    <source>
        <dbReference type="Proteomes" id="UP001501095"/>
    </source>
</evidence>
<proteinExistence type="predicted"/>
<sequence>MPAGRDGSTVRANRVFRVLAGGSLRWALRAASTSPVRASATTQDRAETLGRRGVPARGRTCRPGRCSSEGCGAAARGAAGAVGSAPPGSAAAAGITTRSPATQSAPADTATREENPMIIRST</sequence>
<reference evidence="2 3" key="1">
    <citation type="journal article" date="2019" name="Int. J. Syst. Evol. Microbiol.">
        <title>The Global Catalogue of Microorganisms (GCM) 10K type strain sequencing project: providing services to taxonomists for standard genome sequencing and annotation.</title>
        <authorList>
            <consortium name="The Broad Institute Genomics Platform"/>
            <consortium name="The Broad Institute Genome Sequencing Center for Infectious Disease"/>
            <person name="Wu L."/>
            <person name="Ma J."/>
        </authorList>
    </citation>
    <scope>NUCLEOTIDE SEQUENCE [LARGE SCALE GENOMIC DNA]</scope>
    <source>
        <strain evidence="2 3">JCM 6924</strain>
    </source>
</reference>
<accession>A0ABN3N953</accession>
<evidence type="ECO:0000256" key="1">
    <source>
        <dbReference type="SAM" id="MobiDB-lite"/>
    </source>
</evidence>
<protein>
    <submittedName>
        <fullName evidence="2">Uncharacterized protein</fullName>
    </submittedName>
</protein>
<gene>
    <name evidence="2" type="ORF">GCM10010423_01930</name>
</gene>
<dbReference type="Proteomes" id="UP001501095">
    <property type="component" value="Unassembled WGS sequence"/>
</dbReference>
<feature type="compositionally biased region" description="Polar residues" evidence="1">
    <location>
        <begin position="96"/>
        <end position="106"/>
    </location>
</feature>
<keyword evidence="3" id="KW-1185">Reference proteome</keyword>
<evidence type="ECO:0000313" key="2">
    <source>
        <dbReference type="EMBL" id="GAA2514563.1"/>
    </source>
</evidence>
<dbReference type="EMBL" id="BAAATM010000001">
    <property type="protein sequence ID" value="GAA2514563.1"/>
    <property type="molecule type" value="Genomic_DNA"/>
</dbReference>
<feature type="region of interest" description="Disordered" evidence="1">
    <location>
        <begin position="32"/>
        <end position="66"/>
    </location>
</feature>